<evidence type="ECO:0000256" key="11">
    <source>
        <dbReference type="SAM" id="Phobius"/>
    </source>
</evidence>
<keyword evidence="8" id="KW-0325">Glycoprotein</keyword>
<evidence type="ECO:0000256" key="3">
    <source>
        <dbReference type="ARBA" id="ARBA00022968"/>
    </source>
</evidence>
<evidence type="ECO:0000256" key="9">
    <source>
        <dbReference type="PROSITE-ProRule" id="PRU00196"/>
    </source>
</evidence>
<dbReference type="InterPro" id="IPR008160">
    <property type="entry name" value="Collagen"/>
</dbReference>
<dbReference type="PANTHER" id="PTHR48071:SF18">
    <property type="entry name" value="DELETED IN MALIGNANT BRAIN TUMORS 1 PROTEIN-RELATED"/>
    <property type="match status" value="1"/>
</dbReference>
<keyword evidence="14" id="KW-1185">Reference proteome</keyword>
<dbReference type="GO" id="GO:0016020">
    <property type="term" value="C:membrane"/>
    <property type="evidence" value="ECO:0007669"/>
    <property type="project" value="UniProtKB-SubCell"/>
</dbReference>
<dbReference type="SUPFAM" id="SSF56487">
    <property type="entry name" value="SRCR-like"/>
    <property type="match status" value="1"/>
</dbReference>
<feature type="region of interest" description="Disordered" evidence="10">
    <location>
        <begin position="236"/>
        <end position="344"/>
    </location>
</feature>
<evidence type="ECO:0000256" key="6">
    <source>
        <dbReference type="ARBA" id="ARBA00023157"/>
    </source>
</evidence>
<dbReference type="PANTHER" id="PTHR48071">
    <property type="entry name" value="SRCR DOMAIN-CONTAINING PROTEIN"/>
    <property type="match status" value="1"/>
</dbReference>
<keyword evidence="4 11" id="KW-1133">Transmembrane helix</keyword>
<evidence type="ECO:0000256" key="4">
    <source>
        <dbReference type="ARBA" id="ARBA00022989"/>
    </source>
</evidence>
<feature type="transmembrane region" description="Helical" evidence="11">
    <location>
        <begin position="54"/>
        <end position="74"/>
    </location>
</feature>
<keyword evidence="7" id="KW-0675">Receptor</keyword>
<evidence type="ECO:0000256" key="2">
    <source>
        <dbReference type="ARBA" id="ARBA00022692"/>
    </source>
</evidence>
<gene>
    <name evidence="13" type="ORF">ASZ78_012430</name>
</gene>
<evidence type="ECO:0000313" key="13">
    <source>
        <dbReference type="EMBL" id="OXB58402.1"/>
    </source>
</evidence>
<comment type="caution">
    <text evidence="9">Lacks conserved residue(s) required for the propagation of feature annotation.</text>
</comment>
<accession>A0A226MT21</accession>
<feature type="domain" description="SRCR" evidence="12">
    <location>
        <begin position="434"/>
        <end position="529"/>
    </location>
</feature>
<keyword evidence="6 9" id="KW-1015">Disulfide bond</keyword>
<dbReference type="Pfam" id="PF01391">
    <property type="entry name" value="Collagen"/>
    <property type="match status" value="2"/>
</dbReference>
<dbReference type="InterPro" id="IPR001190">
    <property type="entry name" value="SRCR"/>
</dbReference>
<dbReference type="AlphaFoldDB" id="A0A226MT21"/>
<reference evidence="13 14" key="1">
    <citation type="submission" date="2016-07" db="EMBL/GenBank/DDBJ databases">
        <title>Disparate Historic Effective Population Sizes Predicted by Modern Levels of Genome Diversity for the Scaled Quail (Callipepla squamata) and the Northern Bobwhite (Colinus virginianus): Inferences from First and Second Generation Draft Genome Assemblies for Sympatric New World Quail.</title>
        <authorList>
            <person name="Oldeschulte D.L."/>
            <person name="Halley Y.A."/>
            <person name="Bhattarai E.K."/>
            <person name="Brashear W.A."/>
            <person name="Hill J."/>
            <person name="Metz R.P."/>
            <person name="Johnson C.D."/>
            <person name="Rollins D."/>
            <person name="Peterson M.J."/>
            <person name="Bickhart D.M."/>
            <person name="Decker J.E."/>
            <person name="Seabury C.M."/>
        </authorList>
    </citation>
    <scope>NUCLEOTIDE SEQUENCE [LARGE SCALE GENOMIC DNA]</scope>
    <source>
        <strain evidence="13 14">Texas</strain>
        <tissue evidence="13">Leg muscle</tissue>
    </source>
</reference>
<keyword evidence="5 11" id="KW-0472">Membrane</keyword>
<feature type="compositionally biased region" description="Basic and acidic residues" evidence="10">
    <location>
        <begin position="331"/>
        <end position="343"/>
    </location>
</feature>
<name>A0A226MT21_CALSU</name>
<keyword evidence="2 11" id="KW-0812">Transmembrane</keyword>
<comment type="caution">
    <text evidence="13">The sequence shown here is derived from an EMBL/GenBank/DDBJ whole genome shotgun (WGS) entry which is preliminary data.</text>
</comment>
<comment type="subcellular location">
    <subcellularLocation>
        <location evidence="1">Membrane</location>
        <topology evidence="1">Single-pass type II membrane protein</topology>
    </subcellularLocation>
</comment>
<dbReference type="PRINTS" id="PR00258">
    <property type="entry name" value="SPERACTRCPTR"/>
</dbReference>
<dbReference type="InterPro" id="IPR036772">
    <property type="entry name" value="SRCR-like_dom_sf"/>
</dbReference>
<proteinExistence type="predicted"/>
<dbReference type="Proteomes" id="UP000198323">
    <property type="component" value="Unassembled WGS sequence"/>
</dbReference>
<dbReference type="FunFam" id="3.10.250.10:FF:000011">
    <property type="entry name" value="Scavenger receptor class A member 5"/>
    <property type="match status" value="1"/>
</dbReference>
<evidence type="ECO:0000313" key="14">
    <source>
        <dbReference type="Proteomes" id="UP000198323"/>
    </source>
</evidence>
<sequence>MKIKDRCRGDGNSSDMSTLSISDKIGFTSAATTTFQISEPQTQRKPSACCARTALVIYLLLLTVGQVLLAYKVFKMKEEMLKCQENSAVHAEEMIGRSYADNLLLEKNFTEWDLGHEENWRKHLEKEITVIKRSNTNLMLMMSNITLLAGMAQFLHAGCLVGESWFFSTTSKIGLNWGKSCSEGITMARFGHPGRKGEPGPPDYVYQLISVSHISGLQGPPGMKGDRGIQGFPGVKGEMGQKGDPGIRGPMGPPGNQGVPGQPGFNGSVGEPGHPGQKGEAGNMGPKGEKGDKGVQGIEGQKGTKGDQGPPGIQGPTGQKGSKGDYGSKGLKGEPGAKGDKGDQGISGKVVCHGVCGADETFGFGTIWHRLAEAILEHIYRKSLTDRSVFPELQTWRWSSGAHCFHLSLCYLPPAHVTNTVICVCSKPSGFSNVRIAGGSRRGRVEIFHQGSWGTICDDDWDIQDALVVCRMMGYSRAISYFTASAGTGKIWLDDVKCRGSEYTIYECNKRDWGEHNCSHNEDAGVECA</sequence>
<evidence type="ECO:0000256" key="7">
    <source>
        <dbReference type="ARBA" id="ARBA00023170"/>
    </source>
</evidence>
<dbReference type="PROSITE" id="PS50287">
    <property type="entry name" value="SRCR_2"/>
    <property type="match status" value="1"/>
</dbReference>
<dbReference type="STRING" id="9009.A0A226MT21"/>
<feature type="compositionally biased region" description="Low complexity" evidence="10">
    <location>
        <begin position="254"/>
        <end position="266"/>
    </location>
</feature>
<dbReference type="SMART" id="SM00202">
    <property type="entry name" value="SR"/>
    <property type="match status" value="1"/>
</dbReference>
<evidence type="ECO:0000259" key="12">
    <source>
        <dbReference type="PROSITE" id="PS50287"/>
    </source>
</evidence>
<dbReference type="Gene3D" id="3.10.250.10">
    <property type="entry name" value="SRCR-like domain"/>
    <property type="match status" value="1"/>
</dbReference>
<evidence type="ECO:0000256" key="8">
    <source>
        <dbReference type="ARBA" id="ARBA00023180"/>
    </source>
</evidence>
<feature type="disulfide bond" evidence="9">
    <location>
        <begin position="498"/>
        <end position="508"/>
    </location>
</feature>
<keyword evidence="3" id="KW-0735">Signal-anchor</keyword>
<protein>
    <recommendedName>
        <fullName evidence="12">SRCR domain-containing protein</fullName>
    </recommendedName>
</protein>
<evidence type="ECO:0000256" key="1">
    <source>
        <dbReference type="ARBA" id="ARBA00004606"/>
    </source>
</evidence>
<dbReference type="OrthoDB" id="10037288at2759"/>
<feature type="compositionally biased region" description="Low complexity" evidence="10">
    <location>
        <begin position="307"/>
        <end position="320"/>
    </location>
</feature>
<evidence type="ECO:0000256" key="10">
    <source>
        <dbReference type="SAM" id="MobiDB-lite"/>
    </source>
</evidence>
<evidence type="ECO:0000256" key="5">
    <source>
        <dbReference type="ARBA" id="ARBA00023136"/>
    </source>
</evidence>
<organism evidence="13 14">
    <name type="scientific">Callipepla squamata</name>
    <name type="common">Scaled quail</name>
    <dbReference type="NCBI Taxonomy" id="9009"/>
    <lineage>
        <taxon>Eukaryota</taxon>
        <taxon>Metazoa</taxon>
        <taxon>Chordata</taxon>
        <taxon>Craniata</taxon>
        <taxon>Vertebrata</taxon>
        <taxon>Euteleostomi</taxon>
        <taxon>Archelosauria</taxon>
        <taxon>Archosauria</taxon>
        <taxon>Dinosauria</taxon>
        <taxon>Saurischia</taxon>
        <taxon>Theropoda</taxon>
        <taxon>Coelurosauria</taxon>
        <taxon>Aves</taxon>
        <taxon>Neognathae</taxon>
        <taxon>Galloanserae</taxon>
        <taxon>Galliformes</taxon>
        <taxon>Odontophoridae</taxon>
        <taxon>Callipepla</taxon>
    </lineage>
</organism>
<dbReference type="Pfam" id="PF00530">
    <property type="entry name" value="SRCR"/>
    <property type="match status" value="1"/>
</dbReference>
<dbReference type="EMBL" id="MCFN01000471">
    <property type="protein sequence ID" value="OXB58402.1"/>
    <property type="molecule type" value="Genomic_DNA"/>
</dbReference>